<dbReference type="Gene3D" id="3.80.10.10">
    <property type="entry name" value="Ribonuclease Inhibitor"/>
    <property type="match status" value="3"/>
</dbReference>
<dbReference type="SMART" id="SM00367">
    <property type="entry name" value="LRR_CC"/>
    <property type="match status" value="8"/>
</dbReference>
<keyword evidence="4" id="KW-1185">Reference proteome</keyword>
<sequence length="648" mass="71050">MGAACCRCQHLDDPLLSLPRVSAAAMSANMNQFYVPPPAPAPSSSSSQSLANYVSFPFPFVSKPKAGASQAKRSKNKAAKKPHAAPSDAPVRAAAAAPYVGEHWRKTGRGRFAPLTLLELGVRSLCAQLLVHQQSALQHGTLPPELAASVLQWLKRHYVLDKPQFQALAPFLLLEWSLADLQGVEDSWFDGVPQTTLQQLKSIDVSGCIHLHQLGAEWGYATTKLPELLAASFQGCTGLTKESIEMLRFSTKLAALNLSGCVNVDDKSLKALSELEQLTSLQLVGCRKLTDKGVKYLAKMAKLEKLRIARCRKLTDAALEDFAMMFPKLRELDVANCRLSEKALQYIGQIKSLEVLVIRGCQDICDDGMSSLSGLANLKYFDARHCSKIHSIPTEWTQLEVLLLGYTAFAESDAAVLQYLTNLHELELRKCRIMKRGFQFISRLTHLERLELGETALTDSGLLEICNSAKSLKALNISNTEISDNGAAGLAKLKELRILRLDTPGITNRALANLSFLARLERLDLFGANITDNGLMHLVPLHKLQELSICGGNIGDRGVGLISKLTSLTSLNLSQNRNIRTKSLFYLRALTGLRCLNLSNTGISALSLRHLSSLKELQSLSVYGCSLSQGHIDVLREILPELKCLRCT</sequence>
<dbReference type="GeneID" id="20656766"/>
<organism evidence="3 4">
    <name type="scientific">Phytophthora sojae (strain P6497)</name>
    <name type="common">Soybean stem and root rot agent</name>
    <name type="synonym">Phytophthora megasperma f. sp. glycines</name>
    <dbReference type="NCBI Taxonomy" id="1094619"/>
    <lineage>
        <taxon>Eukaryota</taxon>
        <taxon>Sar</taxon>
        <taxon>Stramenopiles</taxon>
        <taxon>Oomycota</taxon>
        <taxon>Peronosporomycetes</taxon>
        <taxon>Peronosporales</taxon>
        <taxon>Peronosporaceae</taxon>
        <taxon>Phytophthora</taxon>
    </lineage>
</organism>
<dbReference type="InterPro" id="IPR032675">
    <property type="entry name" value="LRR_dom_sf"/>
</dbReference>
<dbReference type="RefSeq" id="XP_009525398.1">
    <property type="nucleotide sequence ID" value="XM_009527103.1"/>
</dbReference>
<dbReference type="Pfam" id="PF25372">
    <property type="entry name" value="DUF7885"/>
    <property type="match status" value="2"/>
</dbReference>
<evidence type="ECO:0000259" key="2">
    <source>
        <dbReference type="Pfam" id="PF25372"/>
    </source>
</evidence>
<reference evidence="3 4" key="1">
    <citation type="journal article" date="2006" name="Science">
        <title>Phytophthora genome sequences uncover evolutionary origins and mechanisms of pathogenesis.</title>
        <authorList>
            <person name="Tyler B.M."/>
            <person name="Tripathy S."/>
            <person name="Zhang X."/>
            <person name="Dehal P."/>
            <person name="Jiang R.H."/>
            <person name="Aerts A."/>
            <person name="Arredondo F.D."/>
            <person name="Baxter L."/>
            <person name="Bensasson D."/>
            <person name="Beynon J.L."/>
            <person name="Chapman J."/>
            <person name="Damasceno C.M."/>
            <person name="Dorrance A.E."/>
            <person name="Dou D."/>
            <person name="Dickerman A.W."/>
            <person name="Dubchak I.L."/>
            <person name="Garbelotto M."/>
            <person name="Gijzen M."/>
            <person name="Gordon S.G."/>
            <person name="Govers F."/>
            <person name="Grunwald N.J."/>
            <person name="Huang W."/>
            <person name="Ivors K.L."/>
            <person name="Jones R.W."/>
            <person name="Kamoun S."/>
            <person name="Krampis K."/>
            <person name="Lamour K.H."/>
            <person name="Lee M.K."/>
            <person name="McDonald W.H."/>
            <person name="Medina M."/>
            <person name="Meijer H.J."/>
            <person name="Nordberg E.K."/>
            <person name="Maclean D.J."/>
            <person name="Ospina-Giraldo M.D."/>
            <person name="Morris P.F."/>
            <person name="Phuntumart V."/>
            <person name="Putnam N.H."/>
            <person name="Rash S."/>
            <person name="Rose J.K."/>
            <person name="Sakihama Y."/>
            <person name="Salamov A.A."/>
            <person name="Savidor A."/>
            <person name="Scheuring C.F."/>
            <person name="Smith B.M."/>
            <person name="Sobral B.W."/>
            <person name="Terry A."/>
            <person name="Torto-Alalibo T.A."/>
            <person name="Win J."/>
            <person name="Xu Z."/>
            <person name="Zhang H."/>
            <person name="Grigoriev I.V."/>
            <person name="Rokhsar D.S."/>
            <person name="Boore J.L."/>
        </authorList>
    </citation>
    <scope>NUCLEOTIDE SEQUENCE [LARGE SCALE GENOMIC DNA]</scope>
    <source>
        <strain evidence="3 4">P6497</strain>
    </source>
</reference>
<dbReference type="PANTHER" id="PTHR13318">
    <property type="entry name" value="PARTNER OF PAIRED, ISOFORM B-RELATED"/>
    <property type="match status" value="1"/>
</dbReference>
<feature type="domain" description="F-box/LRR-repeat protein 15-like leucin rich repeat" evidence="2">
    <location>
        <begin position="458"/>
        <end position="579"/>
    </location>
</feature>
<dbReference type="OMA" id="YCDHISD"/>
<gene>
    <name evidence="3" type="ORF">PHYSODRAFT_491927</name>
</gene>
<dbReference type="InterPro" id="IPR057207">
    <property type="entry name" value="FBXL15_LRR"/>
</dbReference>
<dbReference type="Proteomes" id="UP000002640">
    <property type="component" value="Unassembled WGS sequence"/>
</dbReference>
<accession>G4ZAG6</accession>
<evidence type="ECO:0000313" key="3">
    <source>
        <dbReference type="EMBL" id="EGZ22681.1"/>
    </source>
</evidence>
<dbReference type="AlphaFoldDB" id="G4ZAG6"/>
<proteinExistence type="predicted"/>
<feature type="compositionally biased region" description="Basic residues" evidence="1">
    <location>
        <begin position="72"/>
        <end position="83"/>
    </location>
</feature>
<name>G4ZAG6_PHYSP</name>
<dbReference type="SMR" id="G4ZAG6"/>
<dbReference type="InParanoid" id="G4ZAG6"/>
<dbReference type="EMBL" id="JH159153">
    <property type="protein sequence ID" value="EGZ22681.1"/>
    <property type="molecule type" value="Genomic_DNA"/>
</dbReference>
<dbReference type="SUPFAM" id="SSF52047">
    <property type="entry name" value="RNI-like"/>
    <property type="match status" value="1"/>
</dbReference>
<evidence type="ECO:0000256" key="1">
    <source>
        <dbReference type="SAM" id="MobiDB-lite"/>
    </source>
</evidence>
<dbReference type="KEGG" id="psoj:PHYSODRAFT_491927"/>
<protein>
    <recommendedName>
        <fullName evidence="2">F-box/LRR-repeat protein 15-like leucin rich repeat domain-containing protein</fullName>
    </recommendedName>
</protein>
<feature type="domain" description="F-box/LRR-repeat protein 15-like leucin rich repeat" evidence="2">
    <location>
        <begin position="184"/>
        <end position="317"/>
    </location>
</feature>
<feature type="region of interest" description="Disordered" evidence="1">
    <location>
        <begin position="67"/>
        <end position="88"/>
    </location>
</feature>
<dbReference type="STRING" id="1094619.G4ZAG6"/>
<dbReference type="SUPFAM" id="SSF52058">
    <property type="entry name" value="L domain-like"/>
    <property type="match status" value="1"/>
</dbReference>
<dbReference type="GO" id="GO:0031146">
    <property type="term" value="P:SCF-dependent proteasomal ubiquitin-dependent protein catabolic process"/>
    <property type="evidence" value="ECO:0007669"/>
    <property type="project" value="TreeGrafter"/>
</dbReference>
<dbReference type="GO" id="GO:0019005">
    <property type="term" value="C:SCF ubiquitin ligase complex"/>
    <property type="evidence" value="ECO:0007669"/>
    <property type="project" value="TreeGrafter"/>
</dbReference>
<evidence type="ECO:0000313" key="4">
    <source>
        <dbReference type="Proteomes" id="UP000002640"/>
    </source>
</evidence>
<dbReference type="InterPro" id="IPR006553">
    <property type="entry name" value="Leu-rich_rpt_Cys-con_subtyp"/>
</dbReference>